<dbReference type="STRING" id="1429043.X474_23030"/>
<dbReference type="AlphaFoldDB" id="A0A0D2HMF2"/>
<accession>A0A0D2HMF2</accession>
<evidence type="ECO:0000313" key="2">
    <source>
        <dbReference type="EMBL" id="KIX11788.1"/>
    </source>
</evidence>
<name>A0A0D2HMF2_9BACT</name>
<dbReference type="EMBL" id="AZAC01000045">
    <property type="protein sequence ID" value="KIX11788.1"/>
    <property type="molecule type" value="Genomic_DNA"/>
</dbReference>
<evidence type="ECO:0000313" key="3">
    <source>
        <dbReference type="Proteomes" id="UP000032233"/>
    </source>
</evidence>
<sequence length="148" mass="16897">MATSPPPVVPEPPEGSNRLQKQAWNYWHELPPKARESRIADAKSAQWMSDKHRKGHVGTHPELSKGDDDRYARISRDILNRPEKIFVGFSDKGFDLLAADRTDTADWRVSVVNLDIRLKSGVPKMSTCYGPKIDKPITWEKKFSTWVI</sequence>
<dbReference type="Proteomes" id="UP000032233">
    <property type="component" value="Unassembled WGS sequence"/>
</dbReference>
<proteinExistence type="predicted"/>
<comment type="caution">
    <text evidence="2">The sequence shown here is derived from an EMBL/GenBank/DDBJ whole genome shotgun (WGS) entry which is preliminary data.</text>
</comment>
<feature type="compositionally biased region" description="Pro residues" evidence="1">
    <location>
        <begin position="1"/>
        <end position="13"/>
    </location>
</feature>
<dbReference type="InParanoid" id="A0A0D2HMF2"/>
<organism evidence="2 3">
    <name type="scientific">Dethiosulfatarculus sandiegensis</name>
    <dbReference type="NCBI Taxonomy" id="1429043"/>
    <lineage>
        <taxon>Bacteria</taxon>
        <taxon>Pseudomonadati</taxon>
        <taxon>Thermodesulfobacteriota</taxon>
        <taxon>Desulfarculia</taxon>
        <taxon>Desulfarculales</taxon>
        <taxon>Desulfarculaceae</taxon>
        <taxon>Dethiosulfatarculus</taxon>
    </lineage>
</organism>
<feature type="region of interest" description="Disordered" evidence="1">
    <location>
        <begin position="1"/>
        <end position="20"/>
    </location>
</feature>
<protein>
    <submittedName>
        <fullName evidence="2">Uncharacterized protein</fullName>
    </submittedName>
</protein>
<keyword evidence="3" id="KW-1185">Reference proteome</keyword>
<evidence type="ECO:0000256" key="1">
    <source>
        <dbReference type="SAM" id="MobiDB-lite"/>
    </source>
</evidence>
<feature type="region of interest" description="Disordered" evidence="1">
    <location>
        <begin position="35"/>
        <end position="68"/>
    </location>
</feature>
<reference evidence="2 3" key="1">
    <citation type="submission" date="2013-11" db="EMBL/GenBank/DDBJ databases">
        <title>Metagenomic analysis of a methanogenic consortium involved in long chain n-alkane degradation.</title>
        <authorList>
            <person name="Davidova I.A."/>
            <person name="Callaghan A.V."/>
            <person name="Wawrik B."/>
            <person name="Pruitt S."/>
            <person name="Marks C."/>
            <person name="Duncan K.E."/>
            <person name="Suflita J.M."/>
        </authorList>
    </citation>
    <scope>NUCLEOTIDE SEQUENCE [LARGE SCALE GENOMIC DNA]</scope>
    <source>
        <strain evidence="2 3">SPR</strain>
    </source>
</reference>
<gene>
    <name evidence="2" type="ORF">X474_23030</name>
</gene>